<keyword evidence="1" id="KW-0175">Coiled coil</keyword>
<evidence type="ECO:0000256" key="1">
    <source>
        <dbReference type="SAM" id="Coils"/>
    </source>
</evidence>
<dbReference type="EMBL" id="MGDZ01000034">
    <property type="protein sequence ID" value="OGL73379.1"/>
    <property type="molecule type" value="Genomic_DNA"/>
</dbReference>
<dbReference type="STRING" id="1802391.A3D72_00735"/>
<reference evidence="2 3" key="1">
    <citation type="journal article" date="2016" name="Nat. Commun.">
        <title>Thousands of microbial genomes shed light on interconnected biogeochemical processes in an aquifer system.</title>
        <authorList>
            <person name="Anantharaman K."/>
            <person name="Brown C.T."/>
            <person name="Hug L.A."/>
            <person name="Sharon I."/>
            <person name="Castelle C.J."/>
            <person name="Probst A.J."/>
            <person name="Thomas B.C."/>
            <person name="Singh A."/>
            <person name="Wilkins M.J."/>
            <person name="Karaoz U."/>
            <person name="Brodie E.L."/>
            <person name="Williams K.H."/>
            <person name="Hubbard S.S."/>
            <person name="Banfield J.F."/>
        </authorList>
    </citation>
    <scope>NUCLEOTIDE SEQUENCE [LARGE SCALE GENOMIC DNA]</scope>
</reference>
<feature type="coiled-coil region" evidence="1">
    <location>
        <begin position="28"/>
        <end position="79"/>
    </location>
</feature>
<dbReference type="AlphaFoldDB" id="A0A1F7U566"/>
<organism evidence="2 3">
    <name type="scientific">Candidatus Uhrbacteria bacterium RIFCSPHIGHO2_02_FULL_57_19</name>
    <dbReference type="NCBI Taxonomy" id="1802391"/>
    <lineage>
        <taxon>Bacteria</taxon>
        <taxon>Candidatus Uhriibacteriota</taxon>
    </lineage>
</organism>
<evidence type="ECO:0000313" key="2">
    <source>
        <dbReference type="EMBL" id="OGL73379.1"/>
    </source>
</evidence>
<proteinExistence type="predicted"/>
<protein>
    <submittedName>
        <fullName evidence="2">Uncharacterized protein</fullName>
    </submittedName>
</protein>
<gene>
    <name evidence="2" type="ORF">A3D72_00735</name>
</gene>
<evidence type="ECO:0000313" key="3">
    <source>
        <dbReference type="Proteomes" id="UP000176303"/>
    </source>
</evidence>
<name>A0A1F7U566_9BACT</name>
<accession>A0A1F7U566</accession>
<sequence length="88" mass="9950">MEPEKPQGDLGIAVRSFKAQLAELAAMRESQKKDLVAKEEAYKKLGEEIDLAKLEIEELEKTESDLLRQIEQTEALQARLDGILRPKS</sequence>
<dbReference type="Proteomes" id="UP000176303">
    <property type="component" value="Unassembled WGS sequence"/>
</dbReference>
<comment type="caution">
    <text evidence="2">The sequence shown here is derived from an EMBL/GenBank/DDBJ whole genome shotgun (WGS) entry which is preliminary data.</text>
</comment>